<dbReference type="Proteomes" id="UP000314294">
    <property type="component" value="Unassembled WGS sequence"/>
</dbReference>
<organism evidence="2 3">
    <name type="scientific">Liparis tanakae</name>
    <name type="common">Tanaka's snailfish</name>
    <dbReference type="NCBI Taxonomy" id="230148"/>
    <lineage>
        <taxon>Eukaryota</taxon>
        <taxon>Metazoa</taxon>
        <taxon>Chordata</taxon>
        <taxon>Craniata</taxon>
        <taxon>Vertebrata</taxon>
        <taxon>Euteleostomi</taxon>
        <taxon>Actinopterygii</taxon>
        <taxon>Neopterygii</taxon>
        <taxon>Teleostei</taxon>
        <taxon>Neoteleostei</taxon>
        <taxon>Acanthomorphata</taxon>
        <taxon>Eupercaria</taxon>
        <taxon>Perciformes</taxon>
        <taxon>Cottioidei</taxon>
        <taxon>Cottales</taxon>
        <taxon>Liparidae</taxon>
        <taxon>Liparis</taxon>
    </lineage>
</organism>
<sequence>MQLRRRQAKASSALEKREIEKRRHHSREPQQTWALLSSTVPQPLNFRKNDSEITSETERIPPVPPCLKPAQTTERCEGGGTHIPAPGKGGVGGEEDGVQGCRDAAVAGAATNEPEDIPVTSTSTPSLPWLQV</sequence>
<name>A0A4Z2IB06_9TELE</name>
<dbReference type="AlphaFoldDB" id="A0A4Z2IB06"/>
<feature type="region of interest" description="Disordered" evidence="1">
    <location>
        <begin position="110"/>
        <end position="132"/>
    </location>
</feature>
<keyword evidence="3" id="KW-1185">Reference proteome</keyword>
<accession>A0A4Z2IB06</accession>
<evidence type="ECO:0000256" key="1">
    <source>
        <dbReference type="SAM" id="MobiDB-lite"/>
    </source>
</evidence>
<dbReference type="EMBL" id="SRLO01000106">
    <property type="protein sequence ID" value="TNN75198.1"/>
    <property type="molecule type" value="Genomic_DNA"/>
</dbReference>
<proteinExistence type="predicted"/>
<comment type="caution">
    <text evidence="2">The sequence shown here is derived from an EMBL/GenBank/DDBJ whole genome shotgun (WGS) entry which is preliminary data.</text>
</comment>
<evidence type="ECO:0000313" key="2">
    <source>
        <dbReference type="EMBL" id="TNN75198.1"/>
    </source>
</evidence>
<evidence type="ECO:0000313" key="3">
    <source>
        <dbReference type="Proteomes" id="UP000314294"/>
    </source>
</evidence>
<reference evidence="2 3" key="1">
    <citation type="submission" date="2019-03" db="EMBL/GenBank/DDBJ databases">
        <title>First draft genome of Liparis tanakae, snailfish: a comprehensive survey of snailfish specific genes.</title>
        <authorList>
            <person name="Kim W."/>
            <person name="Song I."/>
            <person name="Jeong J.-H."/>
            <person name="Kim D."/>
            <person name="Kim S."/>
            <person name="Ryu S."/>
            <person name="Song J.Y."/>
            <person name="Lee S.K."/>
        </authorList>
    </citation>
    <scope>NUCLEOTIDE SEQUENCE [LARGE SCALE GENOMIC DNA]</scope>
    <source>
        <tissue evidence="2">Muscle</tissue>
    </source>
</reference>
<feature type="region of interest" description="Disordered" evidence="1">
    <location>
        <begin position="1"/>
        <end position="33"/>
    </location>
</feature>
<feature type="region of interest" description="Disordered" evidence="1">
    <location>
        <begin position="52"/>
        <end position="98"/>
    </location>
</feature>
<protein>
    <submittedName>
        <fullName evidence="2">Uncharacterized protein</fullName>
    </submittedName>
</protein>
<gene>
    <name evidence="2" type="ORF">EYF80_014608</name>
</gene>